<sequence length="421" mass="45763">MKEGATNLAANKILLPQSSVHQNPVEQNKLNSVFGIPQPEMNTVITKEEETATPPPAVDATKVASRPPPLLAPTTDETLTVIPFARNAREMHEIRPTTTTPPHPSTIVTAADYSSSIISENILIITSTTTEMTTTTSSPSSTTTAITPIVIPSYANMTLNNTYPPVLTKITTSTIPSLDDTIAKILSSLQNGRSSHTKESLDEKLARSLCRTKQLLKKTNDPGLQGPHPFATDVAGFSVLHGLKKGLKKRGGESTRKIVALATGSVVREVGGELPLVEWMGHQNPRKNPPRSRSTPTKTLSLHQVGLGGWGGVHPGHSSSIIDSLMAWRKSWRKHNHTNGWKNLKFLYMASVALLRWSDGAMEQLIDCRLRFGSSLIISGPSGSGKTQLLIRCLYPDNQEAVFGEKIKENIFHFHNLAACV</sequence>
<organism evidence="2 3">
    <name type="scientific">Folsomia candida</name>
    <name type="common">Springtail</name>
    <dbReference type="NCBI Taxonomy" id="158441"/>
    <lineage>
        <taxon>Eukaryota</taxon>
        <taxon>Metazoa</taxon>
        <taxon>Ecdysozoa</taxon>
        <taxon>Arthropoda</taxon>
        <taxon>Hexapoda</taxon>
        <taxon>Collembola</taxon>
        <taxon>Entomobryomorpha</taxon>
        <taxon>Isotomoidea</taxon>
        <taxon>Isotomidae</taxon>
        <taxon>Proisotominae</taxon>
        <taxon>Folsomia</taxon>
    </lineage>
</organism>
<feature type="region of interest" description="Disordered" evidence="1">
    <location>
        <begin position="49"/>
        <end position="74"/>
    </location>
</feature>
<proteinExistence type="predicted"/>
<keyword evidence="3" id="KW-1185">Reference proteome</keyword>
<dbReference type="EMBL" id="LNIX01000029">
    <property type="protein sequence ID" value="OXA41566.1"/>
    <property type="molecule type" value="Genomic_DNA"/>
</dbReference>
<evidence type="ECO:0000313" key="2">
    <source>
        <dbReference type="EMBL" id="OXA41566.1"/>
    </source>
</evidence>
<protein>
    <submittedName>
        <fullName evidence="2">Uncharacterized protein</fullName>
    </submittedName>
</protein>
<comment type="caution">
    <text evidence="2">The sequence shown here is derived from an EMBL/GenBank/DDBJ whole genome shotgun (WGS) entry which is preliminary data.</text>
</comment>
<dbReference type="Proteomes" id="UP000198287">
    <property type="component" value="Unassembled WGS sequence"/>
</dbReference>
<gene>
    <name evidence="2" type="ORF">Fcan01_23865</name>
</gene>
<evidence type="ECO:0000313" key="3">
    <source>
        <dbReference type="Proteomes" id="UP000198287"/>
    </source>
</evidence>
<dbReference type="AlphaFoldDB" id="A0A226DBE4"/>
<accession>A0A226DBE4</accession>
<name>A0A226DBE4_FOLCA</name>
<evidence type="ECO:0000256" key="1">
    <source>
        <dbReference type="SAM" id="MobiDB-lite"/>
    </source>
</evidence>
<reference evidence="2 3" key="1">
    <citation type="submission" date="2015-12" db="EMBL/GenBank/DDBJ databases">
        <title>The genome of Folsomia candida.</title>
        <authorList>
            <person name="Faddeeva A."/>
            <person name="Derks M.F."/>
            <person name="Anvar Y."/>
            <person name="Smit S."/>
            <person name="Van Straalen N."/>
            <person name="Roelofs D."/>
        </authorList>
    </citation>
    <scope>NUCLEOTIDE SEQUENCE [LARGE SCALE GENOMIC DNA]</scope>
    <source>
        <strain evidence="2 3">VU population</strain>
        <tissue evidence="2">Whole body</tissue>
    </source>
</reference>